<gene>
    <name evidence="3" type="ORF">HYH02_006936</name>
</gene>
<feature type="compositionally biased region" description="Basic and acidic residues" evidence="1">
    <location>
        <begin position="57"/>
        <end position="67"/>
    </location>
</feature>
<evidence type="ECO:0000313" key="4">
    <source>
        <dbReference type="Proteomes" id="UP000613740"/>
    </source>
</evidence>
<evidence type="ECO:0000313" key="3">
    <source>
        <dbReference type="EMBL" id="KAG2448354.1"/>
    </source>
</evidence>
<sequence>MLTRVDPSSFQDQDIVLDPGAISASVVLILLLLWFTFNRILGLDELLIKAARTAKARREQEERDAMRKRLVQMLDGGADGSSGTSGANGAPKPPPVGNGPSNAD</sequence>
<proteinExistence type="predicted"/>
<keyword evidence="2" id="KW-0812">Transmembrane</keyword>
<reference evidence="3" key="1">
    <citation type="journal article" date="2020" name="bioRxiv">
        <title>Comparative genomics of Chlamydomonas.</title>
        <authorList>
            <person name="Craig R.J."/>
            <person name="Hasan A.R."/>
            <person name="Ness R.W."/>
            <person name="Keightley P.D."/>
        </authorList>
    </citation>
    <scope>NUCLEOTIDE SEQUENCE</scope>
    <source>
        <strain evidence="3">CCAP 11/173</strain>
    </source>
</reference>
<evidence type="ECO:0000256" key="2">
    <source>
        <dbReference type="SAM" id="Phobius"/>
    </source>
</evidence>
<name>A0A835WJG6_9CHLO</name>
<feature type="region of interest" description="Disordered" evidence="1">
    <location>
        <begin position="57"/>
        <end position="104"/>
    </location>
</feature>
<evidence type="ECO:0000256" key="1">
    <source>
        <dbReference type="SAM" id="MobiDB-lite"/>
    </source>
</evidence>
<feature type="transmembrane region" description="Helical" evidence="2">
    <location>
        <begin position="20"/>
        <end position="37"/>
    </location>
</feature>
<dbReference type="Proteomes" id="UP000613740">
    <property type="component" value="Unassembled WGS sequence"/>
</dbReference>
<comment type="caution">
    <text evidence="3">The sequence shown here is derived from an EMBL/GenBank/DDBJ whole genome shotgun (WGS) entry which is preliminary data.</text>
</comment>
<keyword evidence="2" id="KW-0472">Membrane</keyword>
<protein>
    <submittedName>
        <fullName evidence="3">Uncharacterized protein</fullName>
    </submittedName>
</protein>
<keyword evidence="4" id="KW-1185">Reference proteome</keyword>
<keyword evidence="2" id="KW-1133">Transmembrane helix</keyword>
<accession>A0A835WJG6</accession>
<organism evidence="3 4">
    <name type="scientific">Chlamydomonas schloesseri</name>
    <dbReference type="NCBI Taxonomy" id="2026947"/>
    <lineage>
        <taxon>Eukaryota</taxon>
        <taxon>Viridiplantae</taxon>
        <taxon>Chlorophyta</taxon>
        <taxon>core chlorophytes</taxon>
        <taxon>Chlorophyceae</taxon>
        <taxon>CS clade</taxon>
        <taxon>Chlamydomonadales</taxon>
        <taxon>Chlamydomonadaceae</taxon>
        <taxon>Chlamydomonas</taxon>
    </lineage>
</organism>
<dbReference type="AlphaFoldDB" id="A0A835WJG6"/>
<dbReference type="EMBL" id="JAEHOD010000018">
    <property type="protein sequence ID" value="KAG2448354.1"/>
    <property type="molecule type" value="Genomic_DNA"/>
</dbReference>
<dbReference type="OrthoDB" id="557285at2759"/>
<feature type="compositionally biased region" description="Low complexity" evidence="1">
    <location>
        <begin position="81"/>
        <end position="90"/>
    </location>
</feature>